<dbReference type="CDD" id="cd02440">
    <property type="entry name" value="AdoMet_MTases"/>
    <property type="match status" value="1"/>
</dbReference>
<dbReference type="GO" id="GO:0008168">
    <property type="term" value="F:methyltransferase activity"/>
    <property type="evidence" value="ECO:0007669"/>
    <property type="project" value="UniProtKB-KW"/>
</dbReference>
<dbReference type="GO" id="GO:0032259">
    <property type="term" value="P:methylation"/>
    <property type="evidence" value="ECO:0007669"/>
    <property type="project" value="UniProtKB-KW"/>
</dbReference>
<evidence type="ECO:0000259" key="1">
    <source>
        <dbReference type="Pfam" id="PF08241"/>
    </source>
</evidence>
<feature type="domain" description="Methyltransferase type 11" evidence="1">
    <location>
        <begin position="37"/>
        <end position="131"/>
    </location>
</feature>
<protein>
    <submittedName>
        <fullName evidence="2">Class I SAM-dependent methyltransferase</fullName>
        <ecNumber evidence="2">2.1.1.-</ecNumber>
    </submittedName>
</protein>
<sequence>MRAAWMAGDFGVIAHTVENDAIAFAQRLAFPAGARVLDVATGTGNLALPIARAGAIVTGVDIAPNLLEQARQRAVSEGLTVQFDEGDAEALPYPDASFDAVVTMFGAMFAPRPERVAAELARVLRPGGTLAMANWTPGGFAGHMFAVGSRHAPPPPGPDGVPLPPPVLWGDPITVHQRLDGRFCDIRTERIGLMFDMPMSAAETVEHFRRYFGPTQAAFQRLDAARQEAFAADLIQLWSGANTAPNPEHHMLVPNEYLQVTARRSEA</sequence>
<organism evidence="2 3">
    <name type="scientific">Terriglobus aquaticus</name>
    <dbReference type="NCBI Taxonomy" id="940139"/>
    <lineage>
        <taxon>Bacteria</taxon>
        <taxon>Pseudomonadati</taxon>
        <taxon>Acidobacteriota</taxon>
        <taxon>Terriglobia</taxon>
        <taxon>Terriglobales</taxon>
        <taxon>Acidobacteriaceae</taxon>
        <taxon>Terriglobus</taxon>
    </lineage>
</organism>
<dbReference type="SUPFAM" id="SSF53335">
    <property type="entry name" value="S-adenosyl-L-methionine-dependent methyltransferases"/>
    <property type="match status" value="1"/>
</dbReference>
<accession>A0ABW9KPI4</accession>
<gene>
    <name evidence="2" type="ORF">ACK2TP_16050</name>
</gene>
<dbReference type="EMBL" id="JBJYXY010000001">
    <property type="protein sequence ID" value="MFN2977283.1"/>
    <property type="molecule type" value="Genomic_DNA"/>
</dbReference>
<dbReference type="EC" id="2.1.1.-" evidence="2"/>
<dbReference type="RefSeq" id="WP_263414548.1">
    <property type="nucleotide sequence ID" value="NZ_BAABBH010000001.1"/>
</dbReference>
<evidence type="ECO:0000313" key="3">
    <source>
        <dbReference type="Proteomes" id="UP001634747"/>
    </source>
</evidence>
<keyword evidence="2" id="KW-0808">Transferase</keyword>
<reference evidence="2 3" key="1">
    <citation type="submission" date="2024-12" db="EMBL/GenBank/DDBJ databases">
        <authorList>
            <person name="Lee Y."/>
        </authorList>
    </citation>
    <scope>NUCLEOTIDE SEQUENCE [LARGE SCALE GENOMIC DNA]</scope>
    <source>
        <strain evidence="2 3">03SUJ4</strain>
    </source>
</reference>
<dbReference type="Proteomes" id="UP001634747">
    <property type="component" value="Unassembled WGS sequence"/>
</dbReference>
<dbReference type="Gene3D" id="3.40.50.150">
    <property type="entry name" value="Vaccinia Virus protein VP39"/>
    <property type="match status" value="1"/>
</dbReference>
<dbReference type="Pfam" id="PF08241">
    <property type="entry name" value="Methyltransf_11"/>
    <property type="match status" value="1"/>
</dbReference>
<keyword evidence="2" id="KW-0489">Methyltransferase</keyword>
<dbReference type="PANTHER" id="PTHR43591:SF24">
    <property type="entry name" value="2-METHOXY-6-POLYPRENYL-1,4-BENZOQUINOL METHYLASE, MITOCHONDRIAL"/>
    <property type="match status" value="1"/>
</dbReference>
<name>A0ABW9KPI4_9BACT</name>
<dbReference type="InterPro" id="IPR013216">
    <property type="entry name" value="Methyltransf_11"/>
</dbReference>
<dbReference type="InterPro" id="IPR029063">
    <property type="entry name" value="SAM-dependent_MTases_sf"/>
</dbReference>
<proteinExistence type="predicted"/>
<keyword evidence="3" id="KW-1185">Reference proteome</keyword>
<comment type="caution">
    <text evidence="2">The sequence shown here is derived from an EMBL/GenBank/DDBJ whole genome shotgun (WGS) entry which is preliminary data.</text>
</comment>
<evidence type="ECO:0000313" key="2">
    <source>
        <dbReference type="EMBL" id="MFN2977283.1"/>
    </source>
</evidence>
<dbReference type="PANTHER" id="PTHR43591">
    <property type="entry name" value="METHYLTRANSFERASE"/>
    <property type="match status" value="1"/>
</dbReference>